<dbReference type="Proteomes" id="UP000789396">
    <property type="component" value="Unassembled WGS sequence"/>
</dbReference>
<evidence type="ECO:0000313" key="2">
    <source>
        <dbReference type="EMBL" id="CAG8811476.1"/>
    </source>
</evidence>
<feature type="compositionally biased region" description="Basic and acidic residues" evidence="1">
    <location>
        <begin position="34"/>
        <end position="43"/>
    </location>
</feature>
<gene>
    <name evidence="2" type="ORF">RFULGI_LOCUS18795</name>
</gene>
<evidence type="ECO:0000256" key="1">
    <source>
        <dbReference type="SAM" id="MobiDB-lite"/>
    </source>
</evidence>
<feature type="compositionally biased region" description="Polar residues" evidence="1">
    <location>
        <begin position="44"/>
        <end position="54"/>
    </location>
</feature>
<proteinExistence type="predicted"/>
<dbReference type="EMBL" id="CAJVPZ010085462">
    <property type="protein sequence ID" value="CAG8811476.1"/>
    <property type="molecule type" value="Genomic_DNA"/>
</dbReference>
<keyword evidence="3" id="KW-1185">Reference proteome</keyword>
<dbReference type="AlphaFoldDB" id="A0A9N9PDL3"/>
<reference evidence="2" key="1">
    <citation type="submission" date="2021-06" db="EMBL/GenBank/DDBJ databases">
        <authorList>
            <person name="Kallberg Y."/>
            <person name="Tangrot J."/>
            <person name="Rosling A."/>
        </authorList>
    </citation>
    <scope>NUCLEOTIDE SEQUENCE</scope>
    <source>
        <strain evidence="2">IN212</strain>
    </source>
</reference>
<feature type="non-terminal residue" evidence="2">
    <location>
        <position position="1"/>
    </location>
</feature>
<feature type="non-terminal residue" evidence="2">
    <location>
        <position position="54"/>
    </location>
</feature>
<name>A0A9N9PDL3_9GLOM</name>
<feature type="compositionally biased region" description="Basic residues" evidence="1">
    <location>
        <begin position="24"/>
        <end position="33"/>
    </location>
</feature>
<organism evidence="2 3">
    <name type="scientific">Racocetra fulgida</name>
    <dbReference type="NCBI Taxonomy" id="60492"/>
    <lineage>
        <taxon>Eukaryota</taxon>
        <taxon>Fungi</taxon>
        <taxon>Fungi incertae sedis</taxon>
        <taxon>Mucoromycota</taxon>
        <taxon>Glomeromycotina</taxon>
        <taxon>Glomeromycetes</taxon>
        <taxon>Diversisporales</taxon>
        <taxon>Gigasporaceae</taxon>
        <taxon>Racocetra</taxon>
    </lineage>
</organism>
<sequence length="54" mass="6230">SPLHKDRNIIKKNERQTAKEPPLHKARVTKKTKDRNNIKKNERNTQNSGALNGI</sequence>
<evidence type="ECO:0000313" key="3">
    <source>
        <dbReference type="Proteomes" id="UP000789396"/>
    </source>
</evidence>
<feature type="compositionally biased region" description="Basic and acidic residues" evidence="1">
    <location>
        <begin position="1"/>
        <end position="23"/>
    </location>
</feature>
<protein>
    <submittedName>
        <fullName evidence="2">9093_t:CDS:1</fullName>
    </submittedName>
</protein>
<accession>A0A9N9PDL3</accession>
<comment type="caution">
    <text evidence="2">The sequence shown here is derived from an EMBL/GenBank/DDBJ whole genome shotgun (WGS) entry which is preliminary data.</text>
</comment>
<feature type="region of interest" description="Disordered" evidence="1">
    <location>
        <begin position="1"/>
        <end position="54"/>
    </location>
</feature>